<feature type="compositionally biased region" description="Basic and acidic residues" evidence="1">
    <location>
        <begin position="325"/>
        <end position="334"/>
    </location>
</feature>
<dbReference type="EMBL" id="CT868652">
    <property type="protein sequence ID" value="CAK88977.1"/>
    <property type="molecule type" value="Genomic_DNA"/>
</dbReference>
<dbReference type="OMA" id="ECNIDYF"/>
<dbReference type="RefSeq" id="XP_001456374.1">
    <property type="nucleotide sequence ID" value="XM_001456337.1"/>
</dbReference>
<dbReference type="Proteomes" id="UP000000600">
    <property type="component" value="Unassembled WGS sequence"/>
</dbReference>
<evidence type="ECO:0000256" key="1">
    <source>
        <dbReference type="SAM" id="MobiDB-lite"/>
    </source>
</evidence>
<evidence type="ECO:0000313" key="2">
    <source>
        <dbReference type="EMBL" id="CAK88977.1"/>
    </source>
</evidence>
<dbReference type="KEGG" id="ptm:GSPATT00022146001"/>
<feature type="compositionally biased region" description="Basic and acidic residues" evidence="1">
    <location>
        <begin position="187"/>
        <end position="206"/>
    </location>
</feature>
<feature type="compositionally biased region" description="Basic and acidic residues" evidence="1">
    <location>
        <begin position="265"/>
        <end position="288"/>
    </location>
</feature>
<accession>A0E110</accession>
<feature type="region of interest" description="Disordered" evidence="1">
    <location>
        <begin position="171"/>
        <end position="210"/>
    </location>
</feature>
<protein>
    <submittedName>
        <fullName evidence="2">Uncharacterized protein</fullName>
    </submittedName>
</protein>
<dbReference type="InParanoid" id="A0E110"/>
<dbReference type="OrthoDB" id="299587at2759"/>
<sequence length="371" mass="44631">MKKFLEKHMSNDFSIRMNNLSQNHEYQLNQYKCSSPVVFGSRFASPSPFRSVTPIQGQLSPANQSRRESAFSRNSDNFDFSVKEKSKILNKPITQYFKKQQEYYDEEECNIDYFFDKEQIIIEEQELLHAKLRMIRDDFNFKIQQLEDYLREYLRERQSILQNLSISVKEEQDRFNEHSKQSKRKNKQYEMQHTRTDSINKQDSKSDSQPIQIEIMRAASSMKEQRVDPNLDRRDFLDIRRESRHESINGYSSHHRRESSYKTVKLRESRVKREESLKGDSVKDEQPLKSALKKKDFNRQTYNCQDDSQDDWKFIKEAKNNLEKQKTQLDDKQSPNKVRFVNQEKSQKKQQDKVVKSKYLNDIDIFLKCRY</sequence>
<evidence type="ECO:0000313" key="3">
    <source>
        <dbReference type="Proteomes" id="UP000000600"/>
    </source>
</evidence>
<name>A0E110_PARTE</name>
<feature type="compositionally biased region" description="Basic and acidic residues" evidence="1">
    <location>
        <begin position="171"/>
        <end position="180"/>
    </location>
</feature>
<dbReference type="AlphaFoldDB" id="A0E110"/>
<gene>
    <name evidence="2" type="ORF">GSPATT00022146001</name>
</gene>
<organism evidence="2 3">
    <name type="scientific">Paramecium tetraurelia</name>
    <dbReference type="NCBI Taxonomy" id="5888"/>
    <lineage>
        <taxon>Eukaryota</taxon>
        <taxon>Sar</taxon>
        <taxon>Alveolata</taxon>
        <taxon>Ciliophora</taxon>
        <taxon>Intramacronucleata</taxon>
        <taxon>Oligohymenophorea</taxon>
        <taxon>Peniculida</taxon>
        <taxon>Parameciidae</taxon>
        <taxon>Paramecium</taxon>
    </lineage>
</organism>
<proteinExistence type="predicted"/>
<reference evidence="2 3" key="1">
    <citation type="journal article" date="2006" name="Nature">
        <title>Global trends of whole-genome duplications revealed by the ciliate Paramecium tetraurelia.</title>
        <authorList>
            <consortium name="Genoscope"/>
            <person name="Aury J.-M."/>
            <person name="Jaillon O."/>
            <person name="Duret L."/>
            <person name="Noel B."/>
            <person name="Jubin C."/>
            <person name="Porcel B.M."/>
            <person name="Segurens B."/>
            <person name="Daubin V."/>
            <person name="Anthouard V."/>
            <person name="Aiach N."/>
            <person name="Arnaiz O."/>
            <person name="Billaut A."/>
            <person name="Beisson J."/>
            <person name="Blanc I."/>
            <person name="Bouhouche K."/>
            <person name="Camara F."/>
            <person name="Duharcourt S."/>
            <person name="Guigo R."/>
            <person name="Gogendeau D."/>
            <person name="Katinka M."/>
            <person name="Keller A.-M."/>
            <person name="Kissmehl R."/>
            <person name="Klotz C."/>
            <person name="Koll F."/>
            <person name="Le Moue A."/>
            <person name="Lepere C."/>
            <person name="Malinsky S."/>
            <person name="Nowacki M."/>
            <person name="Nowak J.K."/>
            <person name="Plattner H."/>
            <person name="Poulain J."/>
            <person name="Ruiz F."/>
            <person name="Serrano V."/>
            <person name="Zagulski M."/>
            <person name="Dessen P."/>
            <person name="Betermier M."/>
            <person name="Weissenbach J."/>
            <person name="Scarpelli C."/>
            <person name="Schachter V."/>
            <person name="Sperling L."/>
            <person name="Meyer E."/>
            <person name="Cohen J."/>
            <person name="Wincker P."/>
        </authorList>
    </citation>
    <scope>NUCLEOTIDE SEQUENCE [LARGE SCALE GENOMIC DNA]</scope>
    <source>
        <strain evidence="2 3">Stock d4-2</strain>
    </source>
</reference>
<feature type="region of interest" description="Disordered" evidence="1">
    <location>
        <begin position="247"/>
        <end position="288"/>
    </location>
</feature>
<dbReference type="GeneID" id="5042159"/>
<feature type="region of interest" description="Disordered" evidence="1">
    <location>
        <begin position="325"/>
        <end position="353"/>
    </location>
</feature>
<keyword evidence="3" id="KW-1185">Reference proteome</keyword>
<dbReference type="HOGENOM" id="CLU_748991_0_0_1"/>